<organism evidence="2">
    <name type="scientific">marine sediment metagenome</name>
    <dbReference type="NCBI Taxonomy" id="412755"/>
    <lineage>
        <taxon>unclassified sequences</taxon>
        <taxon>metagenomes</taxon>
        <taxon>ecological metagenomes</taxon>
    </lineage>
</organism>
<accession>A0A0F8YSS8</accession>
<name>A0A0F8YSS8_9ZZZZ</name>
<feature type="domain" description="B12-binding N-terminal" evidence="1">
    <location>
        <begin position="8"/>
        <end position="79"/>
    </location>
</feature>
<reference evidence="2" key="1">
    <citation type="journal article" date="2015" name="Nature">
        <title>Complex archaea that bridge the gap between prokaryotes and eukaryotes.</title>
        <authorList>
            <person name="Spang A."/>
            <person name="Saw J.H."/>
            <person name="Jorgensen S.L."/>
            <person name="Zaremba-Niedzwiedzka K."/>
            <person name="Martijn J."/>
            <person name="Lind A.E."/>
            <person name="van Eijk R."/>
            <person name="Schleper C."/>
            <person name="Guy L."/>
            <person name="Ettema T.J."/>
        </authorList>
    </citation>
    <scope>NUCLEOTIDE SEQUENCE</scope>
</reference>
<proteinExistence type="predicted"/>
<dbReference type="EMBL" id="LAZR01051756">
    <property type="protein sequence ID" value="KKK84483.1"/>
    <property type="molecule type" value="Genomic_DNA"/>
</dbReference>
<feature type="non-terminal residue" evidence="2">
    <location>
        <position position="121"/>
    </location>
</feature>
<dbReference type="AlphaFoldDB" id="A0A0F8YSS8"/>
<dbReference type="Gene3D" id="1.10.1240.10">
    <property type="entry name" value="Methionine synthase domain"/>
    <property type="match status" value="1"/>
</dbReference>
<gene>
    <name evidence="2" type="ORF">LCGC14_2782900</name>
</gene>
<protein>
    <recommendedName>
        <fullName evidence="1">B12-binding N-terminal domain-containing protein</fullName>
    </recommendedName>
</protein>
<sequence>MEIAETFAQYLEHLFVGKRCEARELIAGTLDRGVSARKLLAGVIWPAMEQVQQLHRRRKIGRLAEHMATRINRMVADQLQAHLARSPKLGLRLLVACGDGEAEELGAQMIADLFEAEGWSV</sequence>
<evidence type="ECO:0000259" key="1">
    <source>
        <dbReference type="Pfam" id="PF02607"/>
    </source>
</evidence>
<dbReference type="InterPro" id="IPR003759">
    <property type="entry name" value="Cbl-bd_cap"/>
</dbReference>
<dbReference type="Pfam" id="PF02607">
    <property type="entry name" value="B12-binding_2"/>
    <property type="match status" value="1"/>
</dbReference>
<evidence type="ECO:0000313" key="2">
    <source>
        <dbReference type="EMBL" id="KKK84483.1"/>
    </source>
</evidence>
<comment type="caution">
    <text evidence="2">The sequence shown here is derived from an EMBL/GenBank/DDBJ whole genome shotgun (WGS) entry which is preliminary data.</text>
</comment>
<dbReference type="InterPro" id="IPR036594">
    <property type="entry name" value="Meth_synthase_dom"/>
</dbReference>